<evidence type="ECO:0000256" key="1">
    <source>
        <dbReference type="SAM" id="MobiDB-lite"/>
    </source>
</evidence>
<sequence length="162" mass="18923">MGGCILHSWMKGPRHARYLLSLVWTLDLDWMLYIWHTTFVRIDWPTALEMTKPPMYKGIVGSRRSLRYPITLRISAIQSHSGHRRAPESRESPNSLGNASRRQRQGFSGQQTDQMAPKRSRNRAQKRRAGGQEEHEKAREDRPRSPRWSTDFKESSLSPWPN</sequence>
<dbReference type="AlphaFoldDB" id="A0A6G1HRY8"/>
<reference evidence="2" key="1">
    <citation type="journal article" date="2020" name="Stud. Mycol.">
        <title>101 Dothideomycetes genomes: a test case for predicting lifestyles and emergence of pathogens.</title>
        <authorList>
            <person name="Haridas S."/>
            <person name="Albert R."/>
            <person name="Binder M."/>
            <person name="Bloem J."/>
            <person name="Labutti K."/>
            <person name="Salamov A."/>
            <person name="Andreopoulos B."/>
            <person name="Baker S."/>
            <person name="Barry K."/>
            <person name="Bills G."/>
            <person name="Bluhm B."/>
            <person name="Cannon C."/>
            <person name="Castanera R."/>
            <person name="Culley D."/>
            <person name="Daum C."/>
            <person name="Ezra D."/>
            <person name="Gonzalez J."/>
            <person name="Henrissat B."/>
            <person name="Kuo A."/>
            <person name="Liang C."/>
            <person name="Lipzen A."/>
            <person name="Lutzoni F."/>
            <person name="Magnuson J."/>
            <person name="Mondo S."/>
            <person name="Nolan M."/>
            <person name="Ohm R."/>
            <person name="Pangilinan J."/>
            <person name="Park H.-J."/>
            <person name="Ramirez L."/>
            <person name="Alfaro M."/>
            <person name="Sun H."/>
            <person name="Tritt A."/>
            <person name="Yoshinaga Y."/>
            <person name="Zwiers L.-H."/>
            <person name="Turgeon B."/>
            <person name="Goodwin S."/>
            <person name="Spatafora J."/>
            <person name="Crous P."/>
            <person name="Grigoriev I."/>
        </authorList>
    </citation>
    <scope>NUCLEOTIDE SEQUENCE</scope>
    <source>
        <strain evidence="2">CBS 262.69</strain>
    </source>
</reference>
<accession>A0A6G1HRY8</accession>
<protein>
    <submittedName>
        <fullName evidence="2">Uncharacterized protein</fullName>
    </submittedName>
</protein>
<evidence type="ECO:0000313" key="3">
    <source>
        <dbReference type="Proteomes" id="UP000799640"/>
    </source>
</evidence>
<feature type="compositionally biased region" description="Basic residues" evidence="1">
    <location>
        <begin position="118"/>
        <end position="129"/>
    </location>
</feature>
<organism evidence="2 3">
    <name type="scientific">Trichodelitschia bisporula</name>
    <dbReference type="NCBI Taxonomy" id="703511"/>
    <lineage>
        <taxon>Eukaryota</taxon>
        <taxon>Fungi</taxon>
        <taxon>Dikarya</taxon>
        <taxon>Ascomycota</taxon>
        <taxon>Pezizomycotina</taxon>
        <taxon>Dothideomycetes</taxon>
        <taxon>Dothideomycetes incertae sedis</taxon>
        <taxon>Phaeotrichales</taxon>
        <taxon>Phaeotrichaceae</taxon>
        <taxon>Trichodelitschia</taxon>
    </lineage>
</organism>
<keyword evidence="3" id="KW-1185">Reference proteome</keyword>
<evidence type="ECO:0000313" key="2">
    <source>
        <dbReference type="EMBL" id="KAF2398684.1"/>
    </source>
</evidence>
<dbReference type="Proteomes" id="UP000799640">
    <property type="component" value="Unassembled WGS sequence"/>
</dbReference>
<feature type="compositionally biased region" description="Basic and acidic residues" evidence="1">
    <location>
        <begin position="130"/>
        <end position="154"/>
    </location>
</feature>
<name>A0A6G1HRY8_9PEZI</name>
<gene>
    <name evidence="2" type="ORF">EJ06DRAFT_88566</name>
</gene>
<dbReference type="EMBL" id="ML996699">
    <property type="protein sequence ID" value="KAF2398684.1"/>
    <property type="molecule type" value="Genomic_DNA"/>
</dbReference>
<proteinExistence type="predicted"/>
<feature type="region of interest" description="Disordered" evidence="1">
    <location>
        <begin position="77"/>
        <end position="162"/>
    </location>
</feature>